<keyword evidence="2" id="KW-0503">Monooxygenase</keyword>
<dbReference type="AlphaFoldDB" id="A0A5N0VLB9"/>
<dbReference type="Proteomes" id="UP000319769">
    <property type="component" value="Unassembled WGS sequence"/>
</dbReference>
<organism evidence="2 3">
    <name type="scientific">Amycolatopsis acidicola</name>
    <dbReference type="NCBI Taxonomy" id="2596893"/>
    <lineage>
        <taxon>Bacteria</taxon>
        <taxon>Bacillati</taxon>
        <taxon>Actinomycetota</taxon>
        <taxon>Actinomycetes</taxon>
        <taxon>Pseudonocardiales</taxon>
        <taxon>Pseudonocardiaceae</taxon>
        <taxon>Amycolatopsis</taxon>
    </lineage>
</organism>
<dbReference type="InterPro" id="IPR007138">
    <property type="entry name" value="ABM_dom"/>
</dbReference>
<reference evidence="2" key="1">
    <citation type="submission" date="2019-09" db="EMBL/GenBank/DDBJ databases">
        <authorList>
            <person name="Teo W.F.A."/>
            <person name="Duangmal K."/>
        </authorList>
    </citation>
    <scope>NUCLEOTIDE SEQUENCE [LARGE SCALE GENOMIC DNA]</scope>
    <source>
        <strain evidence="2">K81G1</strain>
    </source>
</reference>
<dbReference type="RefSeq" id="WP_144748146.1">
    <property type="nucleotide sequence ID" value="NZ_VMNW02000002.1"/>
</dbReference>
<evidence type="ECO:0000313" key="3">
    <source>
        <dbReference type="Proteomes" id="UP000319769"/>
    </source>
</evidence>
<evidence type="ECO:0000313" key="2">
    <source>
        <dbReference type="EMBL" id="KAA9166518.1"/>
    </source>
</evidence>
<dbReference type="OrthoDB" id="1494517at2"/>
<protein>
    <submittedName>
        <fullName evidence="2">Antibiotic biosynthesis monooxygenase</fullName>
    </submittedName>
</protein>
<evidence type="ECO:0000259" key="1">
    <source>
        <dbReference type="PROSITE" id="PS51725"/>
    </source>
</evidence>
<dbReference type="EMBL" id="VMNW02000002">
    <property type="protein sequence ID" value="KAA9166518.1"/>
    <property type="molecule type" value="Genomic_DNA"/>
</dbReference>
<dbReference type="Pfam" id="PF03992">
    <property type="entry name" value="ABM"/>
    <property type="match status" value="1"/>
</dbReference>
<dbReference type="InterPro" id="IPR011008">
    <property type="entry name" value="Dimeric_a/b-barrel"/>
</dbReference>
<dbReference type="Gene3D" id="3.30.70.100">
    <property type="match status" value="1"/>
</dbReference>
<feature type="domain" description="ABM" evidence="1">
    <location>
        <begin position="2"/>
        <end position="90"/>
    </location>
</feature>
<gene>
    <name evidence="2" type="ORF">FPZ12_002885</name>
</gene>
<proteinExistence type="predicted"/>
<keyword evidence="2" id="KW-0560">Oxidoreductase</keyword>
<dbReference type="GO" id="GO:0004497">
    <property type="term" value="F:monooxygenase activity"/>
    <property type="evidence" value="ECO:0007669"/>
    <property type="project" value="UniProtKB-KW"/>
</dbReference>
<dbReference type="PROSITE" id="PS51725">
    <property type="entry name" value="ABM"/>
    <property type="match status" value="1"/>
</dbReference>
<keyword evidence="3" id="KW-1185">Reference proteome</keyword>
<name>A0A5N0VLB9_9PSEU</name>
<sequence>MVTLVNKLTVTGDTGEFTRILEKLTEFMRAQPGYLSSELLRSVRNPQIYLEVARWETAGAHRAAVTSDGFRERVAGLGALATVDPDVYEILHENVGTAGR</sequence>
<comment type="caution">
    <text evidence="2">The sequence shown here is derived from an EMBL/GenBank/DDBJ whole genome shotgun (WGS) entry which is preliminary data.</text>
</comment>
<accession>A0A5N0VLB9</accession>
<dbReference type="SUPFAM" id="SSF54909">
    <property type="entry name" value="Dimeric alpha+beta barrel"/>
    <property type="match status" value="1"/>
</dbReference>